<evidence type="ECO:0000256" key="1">
    <source>
        <dbReference type="SAM" id="Phobius"/>
    </source>
</evidence>
<accession>A0A813QC56</accession>
<keyword evidence="4" id="KW-1185">Reference proteome</keyword>
<keyword evidence="1" id="KW-1133">Transmembrane helix</keyword>
<keyword evidence="1" id="KW-0472">Membrane</keyword>
<organism evidence="2 4">
    <name type="scientific">Adineta steineri</name>
    <dbReference type="NCBI Taxonomy" id="433720"/>
    <lineage>
        <taxon>Eukaryota</taxon>
        <taxon>Metazoa</taxon>
        <taxon>Spiralia</taxon>
        <taxon>Gnathifera</taxon>
        <taxon>Rotifera</taxon>
        <taxon>Eurotatoria</taxon>
        <taxon>Bdelloidea</taxon>
        <taxon>Adinetida</taxon>
        <taxon>Adinetidae</taxon>
        <taxon>Adineta</taxon>
    </lineage>
</organism>
<dbReference type="AlphaFoldDB" id="A0A813QC56"/>
<proteinExistence type="predicted"/>
<name>A0A813QC56_9BILA</name>
<protein>
    <submittedName>
        <fullName evidence="2">Uncharacterized protein</fullName>
    </submittedName>
</protein>
<dbReference type="EMBL" id="CAJNOM010000007">
    <property type="protein sequence ID" value="CAF0764976.1"/>
    <property type="molecule type" value="Genomic_DNA"/>
</dbReference>
<dbReference type="Proteomes" id="UP000663832">
    <property type="component" value="Unassembled WGS sequence"/>
</dbReference>
<feature type="transmembrane region" description="Helical" evidence="1">
    <location>
        <begin position="18"/>
        <end position="39"/>
    </location>
</feature>
<dbReference type="EMBL" id="CAJNOI010000043">
    <property type="protein sequence ID" value="CAF0922198.1"/>
    <property type="molecule type" value="Genomic_DNA"/>
</dbReference>
<sequence>MDEQLFFSSTSSSLFDTYLVYGIIGLLTLIAIIGLIILLSTSCCCCYCCLSPTSCYSCYFHKRRHSTYKLRQNSKHPEKLGNNDTKPISFIRRKSSDIADFSQLYDSCPHLINSKLMTPTNANMDTSCTTIDTLVSPVSPCSSFRSVVVSGAVPPDNKTIIVQNDLSNLPQKSNISIDKTNKVALSTSAKGICSRPFSYIKNTNDRTKILRRLTQQEHSIPADAVSIDVTRINTMENDNNNQINSNSTNIYETVLPTTPSTNNSISSDITTPIYEKEWTHSLRQLMMPQPTLSSSVAIENEGISIIELPSPPPDLISSTKQSTDYFQQQNPYDKFLSSRTTTSDSMRRANMLRRLKDDAAFLY</sequence>
<dbReference type="OrthoDB" id="10041834at2759"/>
<evidence type="ECO:0000313" key="2">
    <source>
        <dbReference type="EMBL" id="CAF0764976.1"/>
    </source>
</evidence>
<evidence type="ECO:0000313" key="4">
    <source>
        <dbReference type="Proteomes" id="UP000663832"/>
    </source>
</evidence>
<reference evidence="2" key="1">
    <citation type="submission" date="2021-02" db="EMBL/GenBank/DDBJ databases">
        <authorList>
            <person name="Nowell W R."/>
        </authorList>
    </citation>
    <scope>NUCLEOTIDE SEQUENCE</scope>
</reference>
<keyword evidence="1" id="KW-0812">Transmembrane</keyword>
<evidence type="ECO:0000313" key="3">
    <source>
        <dbReference type="EMBL" id="CAF0922198.1"/>
    </source>
</evidence>
<dbReference type="Proteomes" id="UP000663877">
    <property type="component" value="Unassembled WGS sequence"/>
</dbReference>
<gene>
    <name evidence="3" type="ORF">BJG266_LOCUS11592</name>
    <name evidence="2" type="ORF">QVE165_LOCUS2273</name>
</gene>
<comment type="caution">
    <text evidence="2">The sequence shown here is derived from an EMBL/GenBank/DDBJ whole genome shotgun (WGS) entry which is preliminary data.</text>
</comment>